<organism evidence="10 11">
    <name type="scientific">Vibrio viridaestus</name>
    <dbReference type="NCBI Taxonomy" id="2487322"/>
    <lineage>
        <taxon>Bacteria</taxon>
        <taxon>Pseudomonadati</taxon>
        <taxon>Pseudomonadota</taxon>
        <taxon>Gammaproteobacteria</taxon>
        <taxon>Vibrionales</taxon>
        <taxon>Vibrionaceae</taxon>
        <taxon>Vibrio</taxon>
    </lineage>
</organism>
<evidence type="ECO:0000256" key="4">
    <source>
        <dbReference type="ARBA" id="ARBA00022475"/>
    </source>
</evidence>
<accession>A0A3N9TBA7</accession>
<evidence type="ECO:0000256" key="7">
    <source>
        <dbReference type="ARBA" id="ARBA00023136"/>
    </source>
</evidence>
<comment type="similarity">
    <text evidence="2">Belongs to the major facilitator superfamily.</text>
</comment>
<dbReference type="EMBL" id="RJVQ01000020">
    <property type="protein sequence ID" value="RQW61043.1"/>
    <property type="molecule type" value="Genomic_DNA"/>
</dbReference>
<protein>
    <submittedName>
        <fullName evidence="10">MFS transporter</fullName>
    </submittedName>
</protein>
<evidence type="ECO:0000256" key="8">
    <source>
        <dbReference type="SAM" id="Phobius"/>
    </source>
</evidence>
<dbReference type="AlphaFoldDB" id="A0A3N9TBA7"/>
<keyword evidence="3" id="KW-0813">Transport</keyword>
<feature type="transmembrane region" description="Helical" evidence="8">
    <location>
        <begin position="136"/>
        <end position="157"/>
    </location>
</feature>
<evidence type="ECO:0000256" key="2">
    <source>
        <dbReference type="ARBA" id="ARBA00008335"/>
    </source>
</evidence>
<comment type="caution">
    <text evidence="10">The sequence shown here is derived from an EMBL/GenBank/DDBJ whole genome shotgun (WGS) entry which is preliminary data.</text>
</comment>
<proteinExistence type="inferred from homology"/>
<dbReference type="CDD" id="cd17324">
    <property type="entry name" value="MFS_NepI_like"/>
    <property type="match status" value="1"/>
</dbReference>
<feature type="transmembrane region" description="Helical" evidence="8">
    <location>
        <begin position="102"/>
        <end position="124"/>
    </location>
</feature>
<dbReference type="OrthoDB" id="63984at2"/>
<dbReference type="RefSeq" id="WP_124939235.1">
    <property type="nucleotide sequence ID" value="NZ_RJVQ01000020.1"/>
</dbReference>
<evidence type="ECO:0000256" key="5">
    <source>
        <dbReference type="ARBA" id="ARBA00022692"/>
    </source>
</evidence>
<dbReference type="InterPro" id="IPR036259">
    <property type="entry name" value="MFS_trans_sf"/>
</dbReference>
<dbReference type="SUPFAM" id="SSF103473">
    <property type="entry name" value="MFS general substrate transporter"/>
    <property type="match status" value="1"/>
</dbReference>
<feature type="transmembrane region" description="Helical" evidence="8">
    <location>
        <begin position="49"/>
        <end position="68"/>
    </location>
</feature>
<dbReference type="Gene3D" id="1.20.1250.20">
    <property type="entry name" value="MFS general substrate transporter like domains"/>
    <property type="match status" value="1"/>
</dbReference>
<evidence type="ECO:0000256" key="3">
    <source>
        <dbReference type="ARBA" id="ARBA00022448"/>
    </source>
</evidence>
<feature type="transmembrane region" description="Helical" evidence="8">
    <location>
        <begin position="337"/>
        <end position="356"/>
    </location>
</feature>
<gene>
    <name evidence="10" type="ORF">EES38_21400</name>
</gene>
<dbReference type="Proteomes" id="UP000281112">
    <property type="component" value="Unassembled WGS sequence"/>
</dbReference>
<dbReference type="PROSITE" id="PS50850">
    <property type="entry name" value="MFS"/>
    <property type="match status" value="1"/>
</dbReference>
<dbReference type="Pfam" id="PF07690">
    <property type="entry name" value="MFS_1"/>
    <property type="match status" value="1"/>
</dbReference>
<reference evidence="10 11" key="1">
    <citation type="submission" date="2018-11" db="EMBL/GenBank/DDBJ databases">
        <title>Vibrio LJC006 sp. nov., isolated from seawater during the bloom of the enteromorpha.</title>
        <authorList>
            <person name="Liang J."/>
        </authorList>
    </citation>
    <scope>NUCLEOTIDE SEQUENCE [LARGE SCALE GENOMIC DNA]</scope>
    <source>
        <strain evidence="10 11">LJC006</strain>
    </source>
</reference>
<dbReference type="PANTHER" id="PTHR43271">
    <property type="entry name" value="BLL2771 PROTEIN"/>
    <property type="match status" value="1"/>
</dbReference>
<evidence type="ECO:0000313" key="10">
    <source>
        <dbReference type="EMBL" id="RQW61043.1"/>
    </source>
</evidence>
<dbReference type="GO" id="GO:0022857">
    <property type="term" value="F:transmembrane transporter activity"/>
    <property type="evidence" value="ECO:0007669"/>
    <property type="project" value="InterPro"/>
</dbReference>
<feature type="transmembrane region" description="Helical" evidence="8">
    <location>
        <begin position="77"/>
        <end position="96"/>
    </location>
</feature>
<keyword evidence="4" id="KW-1003">Cell membrane</keyword>
<feature type="transmembrane region" description="Helical" evidence="8">
    <location>
        <begin position="163"/>
        <end position="182"/>
    </location>
</feature>
<feature type="transmembrane region" description="Helical" evidence="8">
    <location>
        <begin position="213"/>
        <end position="232"/>
    </location>
</feature>
<keyword evidence="6 8" id="KW-1133">Transmembrane helix</keyword>
<feature type="transmembrane region" description="Helical" evidence="8">
    <location>
        <begin position="12"/>
        <end position="29"/>
    </location>
</feature>
<keyword evidence="5 8" id="KW-0812">Transmembrane</keyword>
<dbReference type="InterPro" id="IPR011701">
    <property type="entry name" value="MFS"/>
</dbReference>
<evidence type="ECO:0000256" key="6">
    <source>
        <dbReference type="ARBA" id="ARBA00022989"/>
    </source>
</evidence>
<keyword evidence="7 8" id="KW-0472">Membrane</keyword>
<evidence type="ECO:0000313" key="11">
    <source>
        <dbReference type="Proteomes" id="UP000281112"/>
    </source>
</evidence>
<dbReference type="PANTHER" id="PTHR43271:SF1">
    <property type="entry name" value="INNER MEMBRANE TRANSPORT PROTEIN YNFM"/>
    <property type="match status" value="1"/>
</dbReference>
<dbReference type="InterPro" id="IPR020846">
    <property type="entry name" value="MFS_dom"/>
</dbReference>
<dbReference type="GO" id="GO:0005886">
    <property type="term" value="C:plasma membrane"/>
    <property type="evidence" value="ECO:0007669"/>
    <property type="project" value="UniProtKB-SubCell"/>
</dbReference>
<keyword evidence="11" id="KW-1185">Reference proteome</keyword>
<name>A0A3N9TBA7_9VIBR</name>
<feature type="transmembrane region" description="Helical" evidence="8">
    <location>
        <begin position="277"/>
        <end position="297"/>
    </location>
</feature>
<evidence type="ECO:0000256" key="1">
    <source>
        <dbReference type="ARBA" id="ARBA00004651"/>
    </source>
</evidence>
<evidence type="ECO:0000259" key="9">
    <source>
        <dbReference type="PROSITE" id="PS50850"/>
    </source>
</evidence>
<feature type="transmembrane region" description="Helical" evidence="8">
    <location>
        <begin position="303"/>
        <end position="325"/>
    </location>
</feature>
<feature type="transmembrane region" description="Helical" evidence="8">
    <location>
        <begin position="244"/>
        <end position="265"/>
    </location>
</feature>
<comment type="subcellular location">
    <subcellularLocation>
        <location evidence="1">Cell membrane</location>
        <topology evidence="1">Multi-pass membrane protein</topology>
    </subcellularLocation>
</comment>
<feature type="domain" description="Major facilitator superfamily (MFS) profile" evidence="9">
    <location>
        <begin position="11"/>
        <end position="389"/>
    </location>
</feature>
<feature type="transmembrane region" description="Helical" evidence="8">
    <location>
        <begin position="362"/>
        <end position="383"/>
    </location>
</feature>
<sequence length="403" mass="44130">MQAVQQRNRRISYGLALGSFIVFCNLYLFQPILPYLADHFSMSSTKTNWIFAASTLTLSIALIPWAIASECVGRKKVLLAGLISLPIVGLSMLISHSWFALVIGRCVTGLGIAAFTAVAVAYMAEELPKEAFSKAIGLYIAANSLGGISGRLMGGLLTNFFNWHYAVVVMAIISLIGTYITYKALPKKEQFTPSHQPISVHMYSMIGHFRNKIVWIAMLIGGVNFALFVNLYSVMGFRLSAEPYSLPVGLTSLIFICYLGGTLSSSLSGKWKKNHSAISGMLIGSVISMTGMFIALYESIPTMLFGLALISFGAFFTHTLAYGWVSQRATTAKATATALYLVHYYIGGSLGGFFLLHCWQIGQWFSVVVGGSVLYVTLFLLIWRLHNHQSKHIDVAIQAQSHT</sequence>